<keyword evidence="7" id="KW-1185">Reference proteome</keyword>
<dbReference type="PANTHER" id="PTHR30055:SF234">
    <property type="entry name" value="HTH-TYPE TRANSCRIPTIONAL REGULATOR BETI"/>
    <property type="match status" value="1"/>
</dbReference>
<evidence type="ECO:0000256" key="2">
    <source>
        <dbReference type="ARBA" id="ARBA00023125"/>
    </source>
</evidence>
<dbReference type="GO" id="GO:0003700">
    <property type="term" value="F:DNA-binding transcription factor activity"/>
    <property type="evidence" value="ECO:0007669"/>
    <property type="project" value="TreeGrafter"/>
</dbReference>
<organism evidence="6 7">
    <name type="scientific">Saccharothrix variisporea</name>
    <dbReference type="NCBI Taxonomy" id="543527"/>
    <lineage>
        <taxon>Bacteria</taxon>
        <taxon>Bacillati</taxon>
        <taxon>Actinomycetota</taxon>
        <taxon>Actinomycetes</taxon>
        <taxon>Pseudonocardiales</taxon>
        <taxon>Pseudonocardiaceae</taxon>
        <taxon>Saccharothrix</taxon>
    </lineage>
</organism>
<evidence type="ECO:0000256" key="3">
    <source>
        <dbReference type="ARBA" id="ARBA00023163"/>
    </source>
</evidence>
<proteinExistence type="predicted"/>
<protein>
    <submittedName>
        <fullName evidence="6">TetR family transcriptional regulator</fullName>
    </submittedName>
</protein>
<dbReference type="Proteomes" id="UP000272729">
    <property type="component" value="Unassembled WGS sequence"/>
</dbReference>
<evidence type="ECO:0000256" key="4">
    <source>
        <dbReference type="PROSITE-ProRule" id="PRU00335"/>
    </source>
</evidence>
<evidence type="ECO:0000256" key="1">
    <source>
        <dbReference type="ARBA" id="ARBA00023015"/>
    </source>
</evidence>
<evidence type="ECO:0000313" key="7">
    <source>
        <dbReference type="Proteomes" id="UP000272729"/>
    </source>
</evidence>
<dbReference type="RefSeq" id="WP_170199905.1">
    <property type="nucleotide sequence ID" value="NZ_JBIUBA010000018.1"/>
</dbReference>
<dbReference type="SUPFAM" id="SSF48498">
    <property type="entry name" value="Tetracyclin repressor-like, C-terminal domain"/>
    <property type="match status" value="1"/>
</dbReference>
<feature type="DNA-binding region" description="H-T-H motif" evidence="4">
    <location>
        <begin position="31"/>
        <end position="50"/>
    </location>
</feature>
<dbReference type="InterPro" id="IPR009057">
    <property type="entry name" value="Homeodomain-like_sf"/>
</dbReference>
<gene>
    <name evidence="6" type="ORF">DFJ66_7586</name>
</gene>
<comment type="caution">
    <text evidence="6">The sequence shown here is derived from an EMBL/GenBank/DDBJ whole genome shotgun (WGS) entry which is preliminary data.</text>
</comment>
<evidence type="ECO:0000313" key="6">
    <source>
        <dbReference type="EMBL" id="RKT74243.1"/>
    </source>
</evidence>
<keyword evidence="3" id="KW-0804">Transcription</keyword>
<keyword evidence="1" id="KW-0805">Transcription regulation</keyword>
<keyword evidence="2 4" id="KW-0238">DNA-binding</keyword>
<reference evidence="6 7" key="1">
    <citation type="submission" date="2018-10" db="EMBL/GenBank/DDBJ databases">
        <title>Sequencing the genomes of 1000 actinobacteria strains.</title>
        <authorList>
            <person name="Klenk H.-P."/>
        </authorList>
    </citation>
    <scope>NUCLEOTIDE SEQUENCE [LARGE SCALE GENOMIC DNA]</scope>
    <source>
        <strain evidence="6 7">DSM 43911</strain>
    </source>
</reference>
<dbReference type="Pfam" id="PF00440">
    <property type="entry name" value="TetR_N"/>
    <property type="match status" value="1"/>
</dbReference>
<dbReference type="InterPro" id="IPR050109">
    <property type="entry name" value="HTH-type_TetR-like_transc_reg"/>
</dbReference>
<feature type="domain" description="HTH tetR-type" evidence="5">
    <location>
        <begin position="8"/>
        <end position="68"/>
    </location>
</feature>
<dbReference type="InterPro" id="IPR036271">
    <property type="entry name" value="Tet_transcr_reg_TetR-rel_C_sf"/>
</dbReference>
<sequence length="192" mass="20762">MPKVVDHEERRTRLTSAVWSLAVRDGLDGVTLRKVAAEAGVSMGQVQHYYPSMDVLVRDALDRSLLALNARIERSLTPDATPEEVLRRCLGALVAEDEETTRLLRFGAAVLGRAIADPTMARVLTPGDDALLAFTADLIAAARGSARDTDRVDADICWSLATSLGVDIALGHRTPEAARAVLDHQVDRVLRG</sequence>
<evidence type="ECO:0000259" key="5">
    <source>
        <dbReference type="PROSITE" id="PS50977"/>
    </source>
</evidence>
<accession>A0A495XP54</accession>
<dbReference type="PANTHER" id="PTHR30055">
    <property type="entry name" value="HTH-TYPE TRANSCRIPTIONAL REGULATOR RUTR"/>
    <property type="match status" value="1"/>
</dbReference>
<dbReference type="Gene3D" id="1.10.357.10">
    <property type="entry name" value="Tetracycline Repressor, domain 2"/>
    <property type="match status" value="1"/>
</dbReference>
<dbReference type="GO" id="GO:0000976">
    <property type="term" value="F:transcription cis-regulatory region binding"/>
    <property type="evidence" value="ECO:0007669"/>
    <property type="project" value="TreeGrafter"/>
</dbReference>
<name>A0A495XP54_9PSEU</name>
<dbReference type="EMBL" id="RBXR01000001">
    <property type="protein sequence ID" value="RKT74243.1"/>
    <property type="molecule type" value="Genomic_DNA"/>
</dbReference>
<dbReference type="InterPro" id="IPR001647">
    <property type="entry name" value="HTH_TetR"/>
</dbReference>
<dbReference type="PROSITE" id="PS50977">
    <property type="entry name" value="HTH_TETR_2"/>
    <property type="match status" value="1"/>
</dbReference>
<dbReference type="AlphaFoldDB" id="A0A495XP54"/>
<dbReference type="SUPFAM" id="SSF46689">
    <property type="entry name" value="Homeodomain-like"/>
    <property type="match status" value="1"/>
</dbReference>